<evidence type="ECO:0000313" key="2">
    <source>
        <dbReference type="Proteomes" id="UP001322138"/>
    </source>
</evidence>
<name>A0ABR0F822_9PEZI</name>
<evidence type="ECO:0000313" key="1">
    <source>
        <dbReference type="EMBL" id="KAK4639132.1"/>
    </source>
</evidence>
<keyword evidence="2" id="KW-1185">Reference proteome</keyword>
<dbReference type="RefSeq" id="XP_062728108.1">
    <property type="nucleotide sequence ID" value="XM_062873163.1"/>
</dbReference>
<dbReference type="EMBL" id="JAFFGZ010000009">
    <property type="protein sequence ID" value="KAK4639132.1"/>
    <property type="molecule type" value="Genomic_DNA"/>
</dbReference>
<reference evidence="1 2" key="1">
    <citation type="journal article" date="2023" name="bioRxiv">
        <title>High-quality genome assemblies of four members of thePodospora anserinaspecies complex.</title>
        <authorList>
            <person name="Ament-Velasquez S.L."/>
            <person name="Vogan A.A."/>
            <person name="Wallerman O."/>
            <person name="Hartmann F."/>
            <person name="Gautier V."/>
            <person name="Silar P."/>
            <person name="Giraud T."/>
            <person name="Johannesson H."/>
        </authorList>
    </citation>
    <scope>NUCLEOTIDE SEQUENCE [LARGE SCALE GENOMIC DNA]</scope>
    <source>
        <strain evidence="1 2">CBS 112042</strain>
    </source>
</reference>
<sequence>MQLQFESVVAIRVHPGCLFSNNPANSAITCGSSGRSCQSLPTATEAAVVGRSRNMKKKEHVR</sequence>
<protein>
    <submittedName>
        <fullName evidence="1">Uncharacterized protein</fullName>
    </submittedName>
</protein>
<dbReference type="GeneID" id="87892555"/>
<organism evidence="1 2">
    <name type="scientific">Podospora bellae-mahoneyi</name>
    <dbReference type="NCBI Taxonomy" id="2093777"/>
    <lineage>
        <taxon>Eukaryota</taxon>
        <taxon>Fungi</taxon>
        <taxon>Dikarya</taxon>
        <taxon>Ascomycota</taxon>
        <taxon>Pezizomycotina</taxon>
        <taxon>Sordariomycetes</taxon>
        <taxon>Sordariomycetidae</taxon>
        <taxon>Sordariales</taxon>
        <taxon>Podosporaceae</taxon>
        <taxon>Podospora</taxon>
    </lineage>
</organism>
<comment type="caution">
    <text evidence="1">The sequence shown here is derived from an EMBL/GenBank/DDBJ whole genome shotgun (WGS) entry which is preliminary data.</text>
</comment>
<proteinExistence type="predicted"/>
<accession>A0ABR0F822</accession>
<dbReference type="Proteomes" id="UP001322138">
    <property type="component" value="Unassembled WGS sequence"/>
</dbReference>
<gene>
    <name evidence="1" type="ORF">QC761_0105110</name>
</gene>